<dbReference type="SUPFAM" id="SSF49899">
    <property type="entry name" value="Concanavalin A-like lectins/glucanases"/>
    <property type="match status" value="2"/>
</dbReference>
<feature type="region of interest" description="Disordered" evidence="2">
    <location>
        <begin position="933"/>
        <end position="953"/>
    </location>
</feature>
<proteinExistence type="predicted"/>
<dbReference type="PROSITE" id="PS51257">
    <property type="entry name" value="PROKAR_LIPOPROTEIN"/>
    <property type="match status" value="1"/>
</dbReference>
<sequence length="1707" mass="181709">MRLPLLALICIAYVHTQTPVIGGSCSLGTSDVQIGGKSTQFFLKCENTSDSPSGEGVWVVKSRAASPPAPEPVQHTRPKVMHKQPNTCEQDINAREGESCAVSETCLQTHQDAPSSYLQCEQTKMMWHRRDCHDNTIFNFEQQSCIVPKRVHSLSRCPQCYDQNGCTGCPYGYNYNSVNTNQQRPFSFSAYNTDLGSVVSEKKIIDREKIADEYKRKMDEMYSLVEEELKGEKTRTSTTTEIPSTIHTTTVPTDSITPQSTQESINLYFGLQPKSVVINSTTPSPILHDDSCIPLEGSSPCSLLSPCPSSSTCIDGRCCLLLPPPPSCPSALSLPSSCLSSNECPIASRCLKGVCCPLSDGSSSDPINLVEIEESIDPPPSPSTESFSSRLCPSGTESLSGPAHCSESTDCPSHFECTQSKCCPLPCAAAAAAAAPIHEIPSSSSCLADISCDSISLCPPSFTCSLKGECCHKSETCPDGSTPSSLCSDDRLCPSSSHQCIPLGREGVRGCCEIEESSFCPSGSMEVPPRIGSFCRYSIHCPSPFFCNRAGRCCVPEVKSSHPMDSSVLIPHAPTPILAPSEAAIMDIAALPTQSRLKVTSNGETDGVEYPVVVRREDEREGSGQVLSSTDDWPIGPPGYGFPRELSNLDGLLIRATGDGTYCAAGFRSDLECYEGECPPGLFCDTHIDRCCPLLLPLSVPSSPRSHQKPPRRPGGNRPPSSPSIPTPPVYTTIEEPPRRPHPKAASLASGYKTPFSIRESRTGESRNGSPYGFLNQRGVRHDGVEERGEKRPLPMRRYPTASFSSGCNGIGCGAAPAIVQIRKHLFHLSSSRMISSLLLPFHPTSHLFPSEVHVHVASLVVVWEEEAVLMEDVLNVPVVLPHVLEEGIPLDDVMEEDAIEECPQSPHLSALEVDTLLDRVTTEAAPMDISATRDHAARHTNPPPPSHNTDHNDKSLISVTCPGGGSPVGSCVNGGCASGYNCNSNYCCAAQNPFVCIDGTQAVGACVNGACGTGYNCNNGLCCASSSATPRCLDGSPAVGACIPSCTGDMCGGVTVTYSCGSGYTCTTGNICCQTSACPLGGTPIGPPVNGLCPGGYTLQGNQCCSTTGTCPAGSTLVGPAVNNACPVGTLVGSVCCQTAVTCAATISNGPCNADNTCPTAGYSCDTTNNFCCPVVDYTNPANIIGPAIGGLCPIGYVMVMIPGGAAEGECVSLQSVPGVCAEAVQQGPCPNGVGCTGAFTCFLLAEVCCPTTMRMHRMPAGLPFSKPVSHLMPPRSPLIGGCPDGTGAASACINGLCGAGLSCVNDLCCAISEPSSVPRSACPDGQPAVSGCFADGQCGGGMVCVSGANLCCPPSSIPHTPSPLANMMRSRPIGGRCDTHAQCVGYGEGLSQCEYGVCRCTPIAYTQGIACVRRKKFVSSSRRLLLIQIMMQQNISLPYTSKLGAPFIAGQSLNITGTTNNDTKRFEVNLLAGGTEIGAAQAYMHCSVRFDEGKLVFNSYTDGTWAKEERQSLPFHKGDTFNLRMRVLEEGYEVRCNGEKVHVFKHRKPYGEVEYFQCTLTNVHWGGKFYEIPWETGFANGSLKSGQRIFMYGAPTGDRFNVDLIARNGDILFHFNPRMPEGKVVRNSWKNKVWGSEEREGPFPFKKDCGFDLTIVNEPFSIQLIVNGEQIGTWAHRTENPAEDYIGMRVQGNVDVFGIEFSETQ</sequence>
<dbReference type="InterPro" id="IPR006150">
    <property type="entry name" value="Cys_repeat_1"/>
</dbReference>
<dbReference type="InterPro" id="IPR007026">
    <property type="entry name" value="CC_domain"/>
</dbReference>
<feature type="region of interest" description="Disordered" evidence="2">
    <location>
        <begin position="699"/>
        <end position="777"/>
    </location>
</feature>
<dbReference type="Proteomes" id="UP000005239">
    <property type="component" value="Unassembled WGS sequence"/>
</dbReference>
<accession>A0A8R1Y3N4</accession>
<dbReference type="Gene3D" id="2.60.120.200">
    <property type="match status" value="2"/>
</dbReference>
<dbReference type="SMART" id="SM00276">
    <property type="entry name" value="GLECT"/>
    <property type="match status" value="2"/>
</dbReference>
<dbReference type="InterPro" id="IPR001079">
    <property type="entry name" value="Galectin_CRD"/>
</dbReference>
<dbReference type="EnsemblMetazoa" id="PPA02613.1">
    <property type="protein sequence ID" value="PPA02613.1"/>
    <property type="gene ID" value="WBGene00092167"/>
</dbReference>
<dbReference type="CDD" id="cd00070">
    <property type="entry name" value="GLECT"/>
    <property type="match status" value="2"/>
</dbReference>
<keyword evidence="1" id="KW-0430">Lectin</keyword>
<reference evidence="4" key="2">
    <citation type="submission" date="2022-06" db="UniProtKB">
        <authorList>
            <consortium name="EnsemblMetazoa"/>
        </authorList>
    </citation>
    <scope>IDENTIFICATION</scope>
    <source>
        <strain evidence="4">PS312</strain>
    </source>
</reference>
<dbReference type="PANTHER" id="PTHR34150:SF7">
    <property type="entry name" value="PROTEIN CBG10108"/>
    <property type="match status" value="1"/>
</dbReference>
<feature type="chain" id="PRO_5043713881" evidence="3">
    <location>
        <begin position="17"/>
        <end position="1707"/>
    </location>
</feature>
<name>A0A2A6BQH8_PRIPA</name>
<dbReference type="Pfam" id="PF04942">
    <property type="entry name" value="CC"/>
    <property type="match status" value="1"/>
</dbReference>
<evidence type="ECO:0000256" key="2">
    <source>
        <dbReference type="SAM" id="MobiDB-lite"/>
    </source>
</evidence>
<accession>A0A2A6BQH8</accession>
<dbReference type="InterPro" id="IPR013320">
    <property type="entry name" value="ConA-like_dom_sf"/>
</dbReference>
<reference evidence="5" key="1">
    <citation type="journal article" date="2008" name="Nat. Genet.">
        <title>The Pristionchus pacificus genome provides a unique perspective on nematode lifestyle and parasitism.</title>
        <authorList>
            <person name="Dieterich C."/>
            <person name="Clifton S.W."/>
            <person name="Schuster L.N."/>
            <person name="Chinwalla A."/>
            <person name="Delehaunty K."/>
            <person name="Dinkelacker I."/>
            <person name="Fulton L."/>
            <person name="Fulton R."/>
            <person name="Godfrey J."/>
            <person name="Minx P."/>
            <person name="Mitreva M."/>
            <person name="Roeseler W."/>
            <person name="Tian H."/>
            <person name="Witte H."/>
            <person name="Yang S.P."/>
            <person name="Wilson R.K."/>
            <person name="Sommer R.J."/>
        </authorList>
    </citation>
    <scope>NUCLEOTIDE SEQUENCE [LARGE SCALE GENOMIC DNA]</scope>
    <source>
        <strain evidence="5">PS312</strain>
    </source>
</reference>
<evidence type="ECO:0000313" key="5">
    <source>
        <dbReference type="Proteomes" id="UP000005239"/>
    </source>
</evidence>
<dbReference type="FunFam" id="2.60.120.200:FF:000276">
    <property type="entry name" value="Galectin"/>
    <property type="match status" value="1"/>
</dbReference>
<dbReference type="GO" id="GO:0030246">
    <property type="term" value="F:carbohydrate binding"/>
    <property type="evidence" value="ECO:0007669"/>
    <property type="project" value="UniProtKB-KW"/>
</dbReference>
<dbReference type="PANTHER" id="PTHR34150">
    <property type="entry name" value="PROTEIN CBG08832-RELATED"/>
    <property type="match status" value="1"/>
</dbReference>
<evidence type="ECO:0000256" key="1">
    <source>
        <dbReference type="ARBA" id="ARBA00022734"/>
    </source>
</evidence>
<dbReference type="SMART" id="SM00908">
    <property type="entry name" value="Gal-bind_lectin"/>
    <property type="match status" value="2"/>
</dbReference>
<feature type="compositionally biased region" description="Pro residues" evidence="2">
    <location>
        <begin position="720"/>
        <end position="729"/>
    </location>
</feature>
<dbReference type="Pfam" id="PF00337">
    <property type="entry name" value="Gal-bind_lectin"/>
    <property type="match status" value="2"/>
</dbReference>
<feature type="region of interest" description="Disordered" evidence="2">
    <location>
        <begin position="64"/>
        <end position="83"/>
    </location>
</feature>
<protein>
    <submittedName>
        <fullName evidence="4">Uncharacterized protein</fullName>
    </submittedName>
</protein>
<keyword evidence="5" id="KW-1185">Reference proteome</keyword>
<feature type="signal peptide" evidence="3">
    <location>
        <begin position="1"/>
        <end position="16"/>
    </location>
</feature>
<evidence type="ECO:0000313" key="4">
    <source>
        <dbReference type="EnsemblMetazoa" id="PPA02613.1"/>
    </source>
</evidence>
<evidence type="ECO:0000256" key="3">
    <source>
        <dbReference type="SAM" id="SignalP"/>
    </source>
</evidence>
<keyword evidence="3" id="KW-0732">Signal</keyword>
<dbReference type="SMART" id="SM00289">
    <property type="entry name" value="WR1"/>
    <property type="match status" value="13"/>
</dbReference>
<organism evidence="4 5">
    <name type="scientific">Pristionchus pacificus</name>
    <name type="common">Parasitic nematode worm</name>
    <dbReference type="NCBI Taxonomy" id="54126"/>
    <lineage>
        <taxon>Eukaryota</taxon>
        <taxon>Metazoa</taxon>
        <taxon>Ecdysozoa</taxon>
        <taxon>Nematoda</taxon>
        <taxon>Chromadorea</taxon>
        <taxon>Rhabditida</taxon>
        <taxon>Rhabditina</taxon>
        <taxon>Diplogasteromorpha</taxon>
        <taxon>Diplogasteroidea</taxon>
        <taxon>Neodiplogasteridae</taxon>
        <taxon>Pristionchus</taxon>
    </lineage>
</organism>
<gene>
    <name evidence="4" type="primary">WBGene00092167</name>
</gene>
<dbReference type="PROSITE" id="PS51304">
    <property type="entry name" value="GALECTIN"/>
    <property type="match status" value="2"/>
</dbReference>